<protein>
    <submittedName>
        <fullName evidence="2">Uu.00g007920.m01.CDS01</fullName>
    </submittedName>
</protein>
<gene>
    <name evidence="2" type="ORF">KHLLAP_LOCUS13141</name>
</gene>
<name>A0AAI8VYB7_9PEZI</name>
<evidence type="ECO:0000313" key="3">
    <source>
        <dbReference type="Proteomes" id="UP001295740"/>
    </source>
</evidence>
<evidence type="ECO:0000256" key="1">
    <source>
        <dbReference type="SAM" id="MobiDB-lite"/>
    </source>
</evidence>
<reference evidence="2" key="1">
    <citation type="submission" date="2023-10" db="EMBL/GenBank/DDBJ databases">
        <authorList>
            <person name="Hackl T."/>
        </authorList>
    </citation>
    <scope>NUCLEOTIDE SEQUENCE</scope>
</reference>
<evidence type="ECO:0000313" key="2">
    <source>
        <dbReference type="EMBL" id="CAJ2512673.1"/>
    </source>
</evidence>
<organism evidence="2 3">
    <name type="scientific">Anthostomella pinea</name>
    <dbReference type="NCBI Taxonomy" id="933095"/>
    <lineage>
        <taxon>Eukaryota</taxon>
        <taxon>Fungi</taxon>
        <taxon>Dikarya</taxon>
        <taxon>Ascomycota</taxon>
        <taxon>Pezizomycotina</taxon>
        <taxon>Sordariomycetes</taxon>
        <taxon>Xylariomycetidae</taxon>
        <taxon>Xylariales</taxon>
        <taxon>Xylariaceae</taxon>
        <taxon>Anthostomella</taxon>
    </lineage>
</organism>
<comment type="caution">
    <text evidence="2">The sequence shown here is derived from an EMBL/GenBank/DDBJ whole genome shotgun (WGS) entry which is preliminary data.</text>
</comment>
<dbReference type="EMBL" id="CAUWAG010000020">
    <property type="protein sequence ID" value="CAJ2512673.1"/>
    <property type="molecule type" value="Genomic_DNA"/>
</dbReference>
<accession>A0AAI8VYB7</accession>
<feature type="compositionally biased region" description="Polar residues" evidence="1">
    <location>
        <begin position="18"/>
        <end position="39"/>
    </location>
</feature>
<dbReference type="AlphaFoldDB" id="A0AAI8VYB7"/>
<keyword evidence="3" id="KW-1185">Reference proteome</keyword>
<sequence>MASPAGHSGPGRQDEEGQQSQQSLPDKSSSTATSQNKASLGNDLGMRTKLHRFLGGTKDPNVLFRGRNVNRIRNLTMHQLYAQGLSPPVSEEYLKWHMAFYIWSFVGYIPEWKKLVMRGDKLDKQPDSETLFPFIDRRPGRYEKPYSQAYADFWDQVQGASATQGTNGDGEFVAVDTQRSTPKMI</sequence>
<feature type="region of interest" description="Disordered" evidence="1">
    <location>
        <begin position="1"/>
        <end position="42"/>
    </location>
</feature>
<proteinExistence type="predicted"/>
<dbReference type="Proteomes" id="UP001295740">
    <property type="component" value="Unassembled WGS sequence"/>
</dbReference>